<dbReference type="EMBL" id="QKOE01000019">
    <property type="protein sequence ID" value="PZA14951.1"/>
    <property type="molecule type" value="Genomic_DNA"/>
</dbReference>
<keyword evidence="2" id="KW-1185">Reference proteome</keyword>
<dbReference type="AlphaFoldDB" id="A0A323URT3"/>
<evidence type="ECO:0000313" key="2">
    <source>
        <dbReference type="Proteomes" id="UP000248259"/>
    </source>
</evidence>
<comment type="caution">
    <text evidence="1">The sequence shown here is derived from an EMBL/GenBank/DDBJ whole genome shotgun (WGS) entry which is preliminary data.</text>
</comment>
<reference evidence="1 2" key="1">
    <citation type="submission" date="2018-06" db="EMBL/GenBank/DDBJ databases">
        <title>Azoarcus communis strain SWub3 genome.</title>
        <authorList>
            <person name="Zorraquino Salvo V."/>
            <person name="Toubiana D."/>
            <person name="Blumwald E."/>
        </authorList>
    </citation>
    <scope>NUCLEOTIDE SEQUENCE [LARGE SCALE GENOMIC DNA]</scope>
    <source>
        <strain evidence="1 2">SWub3</strain>
    </source>
</reference>
<accession>A0A323URT3</accession>
<dbReference type="Proteomes" id="UP000248259">
    <property type="component" value="Unassembled WGS sequence"/>
</dbReference>
<sequence>MYDVVITFNDGRQRYYEGERVAASNFEAEALSNFVSYGWLKAPGAAGAPIPTGVAVTLDIQDGQLGHDSEVL</sequence>
<gene>
    <name evidence="1" type="ORF">DNK49_19090</name>
</gene>
<name>A0A323URT3_9RHOO</name>
<proteinExistence type="predicted"/>
<dbReference type="RefSeq" id="WP_110528408.1">
    <property type="nucleotide sequence ID" value="NZ_QKOE01000019.1"/>
</dbReference>
<protein>
    <submittedName>
        <fullName evidence="1">Uncharacterized protein</fullName>
    </submittedName>
</protein>
<organism evidence="1 2">
    <name type="scientific">Parazoarcus communis SWub3 = DSM 12120</name>
    <dbReference type="NCBI Taxonomy" id="1121029"/>
    <lineage>
        <taxon>Bacteria</taxon>
        <taxon>Pseudomonadati</taxon>
        <taxon>Pseudomonadota</taxon>
        <taxon>Betaproteobacteria</taxon>
        <taxon>Rhodocyclales</taxon>
        <taxon>Zoogloeaceae</taxon>
        <taxon>Parazoarcus</taxon>
    </lineage>
</organism>
<evidence type="ECO:0000313" key="1">
    <source>
        <dbReference type="EMBL" id="PZA14951.1"/>
    </source>
</evidence>